<keyword evidence="7" id="KW-0812">Transmembrane</keyword>
<keyword evidence="6" id="KW-0902">Two-component regulatory system</keyword>
<dbReference type="GO" id="GO:0016036">
    <property type="term" value="P:cellular response to phosphate starvation"/>
    <property type="evidence" value="ECO:0007669"/>
    <property type="project" value="TreeGrafter"/>
</dbReference>
<keyword evidence="5 9" id="KW-0418">Kinase</keyword>
<dbReference type="PANTHER" id="PTHR45453">
    <property type="entry name" value="PHOSPHATE REGULON SENSOR PROTEIN PHOR"/>
    <property type="match status" value="1"/>
</dbReference>
<evidence type="ECO:0000256" key="3">
    <source>
        <dbReference type="ARBA" id="ARBA00022553"/>
    </source>
</evidence>
<evidence type="ECO:0000259" key="8">
    <source>
        <dbReference type="PROSITE" id="PS50109"/>
    </source>
</evidence>
<evidence type="ECO:0000256" key="1">
    <source>
        <dbReference type="ARBA" id="ARBA00000085"/>
    </source>
</evidence>
<keyword evidence="10" id="KW-1185">Reference proteome</keyword>
<accession>A0A7M1S6E9</accession>
<proteinExistence type="predicted"/>
<dbReference type="CDD" id="cd00075">
    <property type="entry name" value="HATPase"/>
    <property type="match status" value="1"/>
</dbReference>
<feature type="transmembrane region" description="Helical" evidence="7">
    <location>
        <begin position="12"/>
        <end position="34"/>
    </location>
</feature>
<dbReference type="SMART" id="SM00387">
    <property type="entry name" value="HATPase_c"/>
    <property type="match status" value="1"/>
</dbReference>
<dbReference type="EMBL" id="CP063164">
    <property type="protein sequence ID" value="QOR61940.1"/>
    <property type="molecule type" value="Genomic_DNA"/>
</dbReference>
<dbReference type="Pfam" id="PF02518">
    <property type="entry name" value="HATPase_c"/>
    <property type="match status" value="1"/>
</dbReference>
<comment type="catalytic activity">
    <reaction evidence="1">
        <text>ATP + protein L-histidine = ADP + protein N-phospho-L-histidine.</text>
        <dbReference type="EC" id="2.7.13.3"/>
    </reaction>
</comment>
<dbReference type="PRINTS" id="PR00344">
    <property type="entry name" value="BCTRLSENSOR"/>
</dbReference>
<dbReference type="SMART" id="SM00388">
    <property type="entry name" value="HisKA"/>
    <property type="match status" value="1"/>
</dbReference>
<evidence type="ECO:0000256" key="5">
    <source>
        <dbReference type="ARBA" id="ARBA00022777"/>
    </source>
</evidence>
<protein>
    <recommendedName>
        <fullName evidence="2">histidine kinase</fullName>
        <ecNumber evidence="2">2.7.13.3</ecNumber>
    </recommendedName>
</protein>
<dbReference type="CDD" id="cd00082">
    <property type="entry name" value="HisKA"/>
    <property type="match status" value="1"/>
</dbReference>
<feature type="domain" description="Histidine kinase" evidence="8">
    <location>
        <begin position="185"/>
        <end position="387"/>
    </location>
</feature>
<dbReference type="RefSeq" id="WP_197548644.1">
    <property type="nucleotide sequence ID" value="NZ_CP063164.1"/>
</dbReference>
<keyword evidence="3" id="KW-0597">Phosphoprotein</keyword>
<dbReference type="InterPro" id="IPR003594">
    <property type="entry name" value="HATPase_dom"/>
</dbReference>
<dbReference type="Gene3D" id="1.10.287.130">
    <property type="match status" value="1"/>
</dbReference>
<keyword evidence="7" id="KW-0472">Membrane</keyword>
<evidence type="ECO:0000256" key="4">
    <source>
        <dbReference type="ARBA" id="ARBA00022679"/>
    </source>
</evidence>
<gene>
    <name evidence="9" type="ORF">IMZ28_00150</name>
</gene>
<dbReference type="Gene3D" id="3.30.565.10">
    <property type="entry name" value="Histidine kinase-like ATPase, C-terminal domain"/>
    <property type="match status" value="1"/>
</dbReference>
<dbReference type="InterPro" id="IPR036890">
    <property type="entry name" value="HATPase_C_sf"/>
</dbReference>
<dbReference type="PANTHER" id="PTHR45453:SF1">
    <property type="entry name" value="PHOSPHATE REGULON SENSOR PROTEIN PHOR"/>
    <property type="match status" value="1"/>
</dbReference>
<dbReference type="GO" id="GO:0005886">
    <property type="term" value="C:plasma membrane"/>
    <property type="evidence" value="ECO:0007669"/>
    <property type="project" value="TreeGrafter"/>
</dbReference>
<evidence type="ECO:0000256" key="7">
    <source>
        <dbReference type="SAM" id="Phobius"/>
    </source>
</evidence>
<dbReference type="AlphaFoldDB" id="A0A7M1S6E9"/>
<dbReference type="Proteomes" id="UP000595074">
    <property type="component" value="Chromosome"/>
</dbReference>
<keyword evidence="7" id="KW-1133">Transmembrane helix</keyword>
<dbReference type="PROSITE" id="PS50109">
    <property type="entry name" value="HIS_KIN"/>
    <property type="match status" value="1"/>
</dbReference>
<dbReference type="SUPFAM" id="SSF47384">
    <property type="entry name" value="Homodimeric domain of signal transducing histidine kinase"/>
    <property type="match status" value="1"/>
</dbReference>
<dbReference type="InterPro" id="IPR003661">
    <property type="entry name" value="HisK_dim/P_dom"/>
</dbReference>
<dbReference type="KEGG" id="sinu:IMZ28_00150"/>
<organism evidence="9 10">
    <name type="scientific">Sulfurovum indicum</name>
    <dbReference type="NCBI Taxonomy" id="2779528"/>
    <lineage>
        <taxon>Bacteria</taxon>
        <taxon>Pseudomonadati</taxon>
        <taxon>Campylobacterota</taxon>
        <taxon>Epsilonproteobacteria</taxon>
        <taxon>Campylobacterales</taxon>
        <taxon>Sulfurovaceae</taxon>
        <taxon>Sulfurovum</taxon>
    </lineage>
</organism>
<evidence type="ECO:0000313" key="10">
    <source>
        <dbReference type="Proteomes" id="UP000595074"/>
    </source>
</evidence>
<dbReference type="GO" id="GO:0000155">
    <property type="term" value="F:phosphorelay sensor kinase activity"/>
    <property type="evidence" value="ECO:0007669"/>
    <property type="project" value="InterPro"/>
</dbReference>
<evidence type="ECO:0000313" key="9">
    <source>
        <dbReference type="EMBL" id="QOR61940.1"/>
    </source>
</evidence>
<dbReference type="EC" id="2.7.13.3" evidence="2"/>
<evidence type="ECO:0000256" key="6">
    <source>
        <dbReference type="ARBA" id="ARBA00023012"/>
    </source>
</evidence>
<keyword evidence="4" id="KW-0808">Transferase</keyword>
<reference evidence="9 10" key="1">
    <citation type="submission" date="2020-10" db="EMBL/GenBank/DDBJ databases">
        <title>The genome of sulfurovum sp.</title>
        <authorList>
            <person name="Xie S."/>
            <person name="Shao Z."/>
            <person name="Jiang L."/>
        </authorList>
    </citation>
    <scope>NUCLEOTIDE SEQUENCE [LARGE SCALE GENOMIC DNA]</scope>
    <source>
        <strain evidence="9 10">ST-419</strain>
    </source>
</reference>
<name>A0A7M1S6E9_9BACT</name>
<sequence>MYRSEKRSLFRFLAIYLISTFILFTIGSAIFYTLEKHHLIDKQRIEMKQEGEKIQHQLIRLHKTFESKLPIHVKEIYKIALLDKELNPIFSNFTPPKNTGFTQEYHLVDGHILYIKPVDPYHLGVAYLLLWTAVDQAGIANLQKMIILFMLGAGVFFLILGYFLGRLFIAPMHESIETMNRFIQDTTHELNTPVSTILTNLELIQTLHKCDAKEEMRRIEIASKTLSRIYDDLTYLKLNHQYHRNIQAVNISHLLKERLEYFSVAIKAKKITLHTAIEPDIVLHIDQDDAIRLLDNLISNAIKYNKTDGTIAVYLTCMQFCIKDSGIGIAKEELATIHKRFKRANSSEGGFGIGLDIVYQVVKAYCFEIQIDSQTDQGTEVTITWKK</sequence>
<feature type="transmembrane region" description="Helical" evidence="7">
    <location>
        <begin position="146"/>
        <end position="169"/>
    </location>
</feature>
<dbReference type="InterPro" id="IPR005467">
    <property type="entry name" value="His_kinase_dom"/>
</dbReference>
<evidence type="ECO:0000256" key="2">
    <source>
        <dbReference type="ARBA" id="ARBA00012438"/>
    </source>
</evidence>
<dbReference type="InterPro" id="IPR036097">
    <property type="entry name" value="HisK_dim/P_sf"/>
</dbReference>
<dbReference type="InterPro" id="IPR050351">
    <property type="entry name" value="BphY/WalK/GraS-like"/>
</dbReference>
<dbReference type="GO" id="GO:0004721">
    <property type="term" value="F:phosphoprotein phosphatase activity"/>
    <property type="evidence" value="ECO:0007669"/>
    <property type="project" value="TreeGrafter"/>
</dbReference>
<dbReference type="Pfam" id="PF00512">
    <property type="entry name" value="HisKA"/>
    <property type="match status" value="1"/>
</dbReference>
<dbReference type="SUPFAM" id="SSF55874">
    <property type="entry name" value="ATPase domain of HSP90 chaperone/DNA topoisomerase II/histidine kinase"/>
    <property type="match status" value="1"/>
</dbReference>
<dbReference type="InterPro" id="IPR004358">
    <property type="entry name" value="Sig_transdc_His_kin-like_C"/>
</dbReference>